<evidence type="ECO:0000313" key="1">
    <source>
        <dbReference type="EMBL" id="CAF9928725.1"/>
    </source>
</evidence>
<gene>
    <name evidence="1" type="ORF">ALECFALPRED_004125</name>
</gene>
<proteinExistence type="predicted"/>
<organism evidence="1 2">
    <name type="scientific">Alectoria fallacina</name>
    <dbReference type="NCBI Taxonomy" id="1903189"/>
    <lineage>
        <taxon>Eukaryota</taxon>
        <taxon>Fungi</taxon>
        <taxon>Dikarya</taxon>
        <taxon>Ascomycota</taxon>
        <taxon>Pezizomycotina</taxon>
        <taxon>Lecanoromycetes</taxon>
        <taxon>OSLEUM clade</taxon>
        <taxon>Lecanoromycetidae</taxon>
        <taxon>Lecanorales</taxon>
        <taxon>Lecanorineae</taxon>
        <taxon>Parmeliaceae</taxon>
        <taxon>Alectoria</taxon>
    </lineage>
</organism>
<protein>
    <submittedName>
        <fullName evidence="1">Uncharacterized protein</fullName>
    </submittedName>
</protein>
<keyword evidence="2" id="KW-1185">Reference proteome</keyword>
<dbReference type="OrthoDB" id="341259at2759"/>
<dbReference type="Proteomes" id="UP000664203">
    <property type="component" value="Unassembled WGS sequence"/>
</dbReference>
<reference evidence="1" key="1">
    <citation type="submission" date="2021-03" db="EMBL/GenBank/DDBJ databases">
        <authorList>
            <person name="Tagirdzhanova G."/>
        </authorList>
    </citation>
    <scope>NUCLEOTIDE SEQUENCE</scope>
</reference>
<name>A0A8H3FRN4_9LECA</name>
<evidence type="ECO:0000313" key="2">
    <source>
        <dbReference type="Proteomes" id="UP000664203"/>
    </source>
</evidence>
<dbReference type="EMBL" id="CAJPDR010000255">
    <property type="protein sequence ID" value="CAF9928725.1"/>
    <property type="molecule type" value="Genomic_DNA"/>
</dbReference>
<dbReference type="AlphaFoldDB" id="A0A8H3FRN4"/>
<comment type="caution">
    <text evidence="1">The sequence shown here is derived from an EMBL/GenBank/DDBJ whole genome shotgun (WGS) entry which is preliminary data.</text>
</comment>
<sequence length="407" mass="46328">MDPASVLAVVNGFLDPALKCASVVKSLHDVASKHRYAELSLVSMIDECQTFRLAWGRVQSWAQRQQESTVMVDDQLTERLYSSLAAGMMVLSALEQDLVHLGGAAAPVGSLGFRRRNKIIWNELVFRNHQDRLRGQIGAMTLLLEVMKLPTSTEQTDLLAKEENMLRAADESAWTIVNSRASTSIRDRDSLVSVESAELIYRRLSCEDDLFTARVYKRNFRNRKIGELFHQNAKARGKKAAELAPADGPTKEVDADIDTARGRKEWQIFLKTIGEEYKPVPIETENEQLSPVLPEPRTEREAIEFQPWPIFVKEVGEEHKPKPAEIQDGQAFSRLTKPLTEKLTDGGDFDNQYPLQAFLKQYSEKYKSLPWELQGEMERKIEREVYDEKLTNDLDDLLRCKCGRNAN</sequence>
<accession>A0A8H3FRN4</accession>